<evidence type="ECO:0000259" key="1">
    <source>
        <dbReference type="Pfam" id="PF08241"/>
    </source>
</evidence>
<evidence type="ECO:0000313" key="3">
    <source>
        <dbReference type="Proteomes" id="UP000234902"/>
    </source>
</evidence>
<dbReference type="EMBL" id="PKID01000002">
    <property type="protein sequence ID" value="PKZ99303.1"/>
    <property type="molecule type" value="Genomic_DNA"/>
</dbReference>
<keyword evidence="2" id="KW-0489">Methyltransferase</keyword>
<comment type="caution">
    <text evidence="2">The sequence shown here is derived from an EMBL/GenBank/DDBJ whole genome shotgun (WGS) entry which is preliminary data.</text>
</comment>
<accession>A0A2I1U0B7</accession>
<dbReference type="GO" id="GO:0008757">
    <property type="term" value="F:S-adenosylmethionine-dependent methyltransferase activity"/>
    <property type="evidence" value="ECO:0007669"/>
    <property type="project" value="InterPro"/>
</dbReference>
<proteinExistence type="predicted"/>
<protein>
    <submittedName>
        <fullName evidence="2">Class I SAM-dependent methyltransferase</fullName>
    </submittedName>
</protein>
<dbReference type="Pfam" id="PF08241">
    <property type="entry name" value="Methyltransf_11"/>
    <property type="match status" value="1"/>
</dbReference>
<sequence length="265" mass="30884">MLKYERKYQKVVDKVIEQYAKQDNLDIRVNIHKKYSKNKLGFNNWIFSNYQITNEVKVLELGCGTGELWKSNIDSIDKMKQLVITDFSKDMVKTTKSVIGNRDNVNYEIMDIQKISFEDETFDIVIANMLLHHVNDIPKSLSEVNRVLKTGGIFYCATFGENGVVDYLASLFKDEVNQDLENKTFTLQNGKRYLSRYFNSVDTLLYDDELQVTSIDDLVKYIQSFKGISEIGSLEEKVIRKRLEVHFHKGKLIIPKEYGMFIARK</sequence>
<keyword evidence="2" id="KW-0808">Transferase</keyword>
<dbReference type="Gene3D" id="3.40.50.150">
    <property type="entry name" value="Vaccinia Virus protein VP39"/>
    <property type="match status" value="1"/>
</dbReference>
<dbReference type="CDD" id="cd02440">
    <property type="entry name" value="AdoMet_MTases"/>
    <property type="match status" value="1"/>
</dbReference>
<gene>
    <name evidence="2" type="ORF">CYK19_02365</name>
</gene>
<dbReference type="GO" id="GO:0032259">
    <property type="term" value="P:methylation"/>
    <property type="evidence" value="ECO:0007669"/>
    <property type="project" value="UniProtKB-KW"/>
</dbReference>
<evidence type="ECO:0000313" key="2">
    <source>
        <dbReference type="EMBL" id="PKZ99303.1"/>
    </source>
</evidence>
<dbReference type="AlphaFoldDB" id="A0A2I1U0B7"/>
<dbReference type="PANTHER" id="PTHR43591">
    <property type="entry name" value="METHYLTRANSFERASE"/>
    <property type="match status" value="1"/>
</dbReference>
<dbReference type="SUPFAM" id="SSF53335">
    <property type="entry name" value="S-adenosyl-L-methionine-dependent methyltransferases"/>
    <property type="match status" value="1"/>
</dbReference>
<reference evidence="2 3" key="1">
    <citation type="submission" date="2017-12" db="EMBL/GenBank/DDBJ databases">
        <title>Phylogenetic diversity of female urinary microbiome.</title>
        <authorList>
            <person name="Thomas-White K."/>
            <person name="Wolfe A.J."/>
        </authorList>
    </citation>
    <scope>NUCLEOTIDE SEQUENCE [LARGE SCALE GENOMIC DNA]</scope>
    <source>
        <strain evidence="2 3">UMB0079</strain>
    </source>
</reference>
<feature type="domain" description="Methyltransferase type 11" evidence="1">
    <location>
        <begin position="59"/>
        <end position="156"/>
    </location>
</feature>
<dbReference type="InterPro" id="IPR013216">
    <property type="entry name" value="Methyltransf_11"/>
</dbReference>
<organism evidence="2 3">
    <name type="scientific">Streptococcus mitis</name>
    <dbReference type="NCBI Taxonomy" id="28037"/>
    <lineage>
        <taxon>Bacteria</taxon>
        <taxon>Bacillati</taxon>
        <taxon>Bacillota</taxon>
        <taxon>Bacilli</taxon>
        <taxon>Lactobacillales</taxon>
        <taxon>Streptococcaceae</taxon>
        <taxon>Streptococcus</taxon>
        <taxon>Streptococcus mitis group</taxon>
    </lineage>
</organism>
<dbReference type="Proteomes" id="UP000234902">
    <property type="component" value="Unassembled WGS sequence"/>
</dbReference>
<dbReference type="InterPro" id="IPR029063">
    <property type="entry name" value="SAM-dependent_MTases_sf"/>
</dbReference>
<name>A0A2I1U0B7_STRMT</name>